<organism evidence="5 6">
    <name type="scientific">Thalassococcus profundi</name>
    <dbReference type="NCBI Taxonomy" id="2282382"/>
    <lineage>
        <taxon>Bacteria</taxon>
        <taxon>Pseudomonadati</taxon>
        <taxon>Pseudomonadota</taxon>
        <taxon>Alphaproteobacteria</taxon>
        <taxon>Rhodobacterales</taxon>
        <taxon>Roseobacteraceae</taxon>
        <taxon>Thalassococcus</taxon>
    </lineage>
</organism>
<keyword evidence="2" id="KW-0238">DNA-binding</keyword>
<dbReference type="PROSITE" id="PS50949">
    <property type="entry name" value="HTH_GNTR"/>
    <property type="match status" value="1"/>
</dbReference>
<dbReference type="PRINTS" id="PR00035">
    <property type="entry name" value="HTHGNTR"/>
</dbReference>
<dbReference type="InterPro" id="IPR000524">
    <property type="entry name" value="Tscrpt_reg_HTH_GntR"/>
</dbReference>
<keyword evidence="3" id="KW-0804">Transcription</keyword>
<dbReference type="InterPro" id="IPR008920">
    <property type="entry name" value="TF_FadR/GntR_C"/>
</dbReference>
<protein>
    <submittedName>
        <fullName evidence="5">FadR family transcriptional regulator</fullName>
    </submittedName>
</protein>
<dbReference type="RefSeq" id="WP_114510244.1">
    <property type="nucleotide sequence ID" value="NZ_QPMK01000003.1"/>
</dbReference>
<dbReference type="Gene3D" id="1.10.10.10">
    <property type="entry name" value="Winged helix-like DNA-binding domain superfamily/Winged helix DNA-binding domain"/>
    <property type="match status" value="1"/>
</dbReference>
<name>A0A369TRZ6_9RHOB</name>
<sequence length="237" mass="26738">MQVAEAIKSWVVERGLRRGDRLPGEAEMITRFGMSKSTIREAMRILEAQGLVETRTGPGGGSFVGEVTEERARALLGNYFYFKGLSIDDIYALRELLEPELAASLAGKLSDAQLAELDALVAAYDRPAQSPEEERDQHVASLAFHRKLARYSDNPLLGFCIGFMAQILSDLTVTRRLYEPPNERLWRKGRAYQMDLVAALRAGDADRARQIMRDHMKTAHAMMQDQEAEVMRRFMAE</sequence>
<dbReference type="EMBL" id="QPMK01000003">
    <property type="protein sequence ID" value="RDD67494.1"/>
    <property type="molecule type" value="Genomic_DNA"/>
</dbReference>
<comment type="caution">
    <text evidence="5">The sequence shown here is derived from an EMBL/GenBank/DDBJ whole genome shotgun (WGS) entry which is preliminary data.</text>
</comment>
<dbReference type="GO" id="GO:0003700">
    <property type="term" value="F:DNA-binding transcription factor activity"/>
    <property type="evidence" value="ECO:0007669"/>
    <property type="project" value="InterPro"/>
</dbReference>
<dbReference type="SUPFAM" id="SSF48008">
    <property type="entry name" value="GntR ligand-binding domain-like"/>
    <property type="match status" value="1"/>
</dbReference>
<feature type="domain" description="HTH gntR-type" evidence="4">
    <location>
        <begin position="1"/>
        <end position="67"/>
    </location>
</feature>
<keyword evidence="1" id="KW-0805">Transcription regulation</keyword>
<dbReference type="PANTHER" id="PTHR43537:SF5">
    <property type="entry name" value="UXU OPERON TRANSCRIPTIONAL REGULATOR"/>
    <property type="match status" value="1"/>
</dbReference>
<dbReference type="Pfam" id="PF00392">
    <property type="entry name" value="GntR"/>
    <property type="match status" value="1"/>
</dbReference>
<dbReference type="Pfam" id="PF07729">
    <property type="entry name" value="FCD"/>
    <property type="match status" value="1"/>
</dbReference>
<evidence type="ECO:0000256" key="3">
    <source>
        <dbReference type="ARBA" id="ARBA00023163"/>
    </source>
</evidence>
<dbReference type="OrthoDB" id="9028214at2"/>
<dbReference type="AlphaFoldDB" id="A0A369TRZ6"/>
<dbReference type="SUPFAM" id="SSF46785">
    <property type="entry name" value="Winged helix' DNA-binding domain"/>
    <property type="match status" value="1"/>
</dbReference>
<dbReference type="InterPro" id="IPR011711">
    <property type="entry name" value="GntR_C"/>
</dbReference>
<evidence type="ECO:0000256" key="1">
    <source>
        <dbReference type="ARBA" id="ARBA00023015"/>
    </source>
</evidence>
<dbReference type="CDD" id="cd07377">
    <property type="entry name" value="WHTH_GntR"/>
    <property type="match status" value="1"/>
</dbReference>
<accession>A0A369TRZ6</accession>
<dbReference type="PANTHER" id="PTHR43537">
    <property type="entry name" value="TRANSCRIPTIONAL REGULATOR, GNTR FAMILY"/>
    <property type="match status" value="1"/>
</dbReference>
<dbReference type="SMART" id="SM00895">
    <property type="entry name" value="FCD"/>
    <property type="match status" value="1"/>
</dbReference>
<keyword evidence="6" id="KW-1185">Reference proteome</keyword>
<dbReference type="GO" id="GO:0003677">
    <property type="term" value="F:DNA binding"/>
    <property type="evidence" value="ECO:0007669"/>
    <property type="project" value="UniProtKB-KW"/>
</dbReference>
<evidence type="ECO:0000259" key="4">
    <source>
        <dbReference type="PROSITE" id="PS50949"/>
    </source>
</evidence>
<proteinExistence type="predicted"/>
<evidence type="ECO:0000256" key="2">
    <source>
        <dbReference type="ARBA" id="ARBA00023125"/>
    </source>
</evidence>
<evidence type="ECO:0000313" key="5">
    <source>
        <dbReference type="EMBL" id="RDD67494.1"/>
    </source>
</evidence>
<dbReference type="InterPro" id="IPR036390">
    <property type="entry name" value="WH_DNA-bd_sf"/>
</dbReference>
<reference evidence="5 6" key="1">
    <citation type="submission" date="2018-07" db="EMBL/GenBank/DDBJ databases">
        <title>Thalassococcus profundi sp. nov., a marine bacterium isolated from deep seawater of Okinawa Trough.</title>
        <authorList>
            <person name="Yu M."/>
        </authorList>
    </citation>
    <scope>NUCLEOTIDE SEQUENCE [LARGE SCALE GENOMIC DNA]</scope>
    <source>
        <strain evidence="5 6">WRAS1</strain>
    </source>
</reference>
<dbReference type="InterPro" id="IPR036388">
    <property type="entry name" value="WH-like_DNA-bd_sf"/>
</dbReference>
<dbReference type="Proteomes" id="UP000253977">
    <property type="component" value="Unassembled WGS sequence"/>
</dbReference>
<gene>
    <name evidence="5" type="ORF">DU478_06305</name>
</gene>
<evidence type="ECO:0000313" key="6">
    <source>
        <dbReference type="Proteomes" id="UP000253977"/>
    </source>
</evidence>
<dbReference type="SMART" id="SM00345">
    <property type="entry name" value="HTH_GNTR"/>
    <property type="match status" value="1"/>
</dbReference>
<dbReference type="Gene3D" id="1.20.120.530">
    <property type="entry name" value="GntR ligand-binding domain-like"/>
    <property type="match status" value="1"/>
</dbReference>